<reference evidence="11 12" key="1">
    <citation type="submission" date="2018-03" db="EMBL/GenBank/DDBJ databases">
        <title>The draft genome of Zobellella taiwanensis JCM 13381.</title>
        <authorList>
            <person name="Liu L."/>
            <person name="Li L."/>
            <person name="Wang T."/>
            <person name="Zhang X."/>
            <person name="Liang L."/>
        </authorList>
    </citation>
    <scope>NUCLEOTIDE SEQUENCE [LARGE SCALE GENOMIC DNA]</scope>
    <source>
        <strain evidence="11 12">JCM 13381</strain>
    </source>
</reference>
<sequence length="663" mass="72297">MLIQAVPAWAATLEQFRVNPLTGEQLLLELEFDGPVPAVSELLRQQPDRLVLQLPGTVSALAQNLIPIERQGVGMVDIRRIGTNLEVAVGLDRRQPYRISTEGNRLQLLLGEQVAGQDGAGASLPPGTINILTGVDFRRGHDGQGQVLISLGQSTAAVDMQVRGNRLVASFHNTHIEDDQLQTYDVTDFATPVRQVAASRERDRALVTVETDGPFEYRYDQSERMFVLEVSRPAAPASAAPDTGKRYGGKPISMNFQDIPVRTVLQLIADFNNFNLVTTDSVQGNITLRLDGVPWEQALDTILQVRGLDKRLEGNILLVAPAAELAGQERQQLENRQAQEVLAPLVTEFLQVNYAKAADIQALLVGEGRSSTHRDGAPENERATTSSAGRLVSERGSVAIDERTNILMIKDTRESIENIRRLLGLLDVPIKQVVIEARMVSVSEGLDEALGIRWSYFDSNMGNDKIRDLGFNVNLPIANPAGTLELQLAKLSDGRILDLELQALEKENRAEIIASPRVATSSQQQAEIRQGVQIPYTTVDDKGVVKTAFAPAELSLTVTPLITPDNRLVLDLEVTQNTVGALVSVAGGGQAPSINTQSVKTQLLVNDGETLVLGGIFQQLTQSGVTKIPVLGDIPVVGNLFKSREEKHEKRELLIFVTPRIAQ</sequence>
<proteinExistence type="inferred from homology"/>
<evidence type="ECO:0000256" key="6">
    <source>
        <dbReference type="ARBA" id="ARBA00023136"/>
    </source>
</evidence>
<dbReference type="EMBL" id="PXYH01000006">
    <property type="protein sequence ID" value="PSJ45104.1"/>
    <property type="molecule type" value="Genomic_DNA"/>
</dbReference>
<evidence type="ECO:0000259" key="10">
    <source>
        <dbReference type="SMART" id="SM00965"/>
    </source>
</evidence>
<feature type="domain" description="Secretin/TonB short N-terminal" evidence="10">
    <location>
        <begin position="274"/>
        <end position="322"/>
    </location>
</feature>
<dbReference type="PANTHER" id="PTHR30604:SF1">
    <property type="entry name" value="DNA UTILIZATION PROTEIN HOFQ"/>
    <property type="match status" value="1"/>
</dbReference>
<evidence type="ECO:0000313" key="11">
    <source>
        <dbReference type="EMBL" id="PSJ45104.1"/>
    </source>
</evidence>
<dbReference type="OrthoDB" id="9779724at2"/>
<dbReference type="InterPro" id="IPR011662">
    <property type="entry name" value="Secretin/TonB_short_N"/>
</dbReference>
<dbReference type="InterPro" id="IPR004845">
    <property type="entry name" value="T2SS_GspD_CS"/>
</dbReference>
<dbReference type="GO" id="GO:0009279">
    <property type="term" value="C:cell outer membrane"/>
    <property type="evidence" value="ECO:0007669"/>
    <property type="project" value="UniProtKB-SubCell"/>
</dbReference>
<dbReference type="NCBIfam" id="TIGR02515">
    <property type="entry name" value="IV_pilus_PilQ"/>
    <property type="match status" value="1"/>
</dbReference>
<dbReference type="InterPro" id="IPR013355">
    <property type="entry name" value="Pilus_4_PilQ"/>
</dbReference>
<evidence type="ECO:0000256" key="5">
    <source>
        <dbReference type="ARBA" id="ARBA00022927"/>
    </source>
</evidence>
<dbReference type="SMART" id="SM00965">
    <property type="entry name" value="STN"/>
    <property type="match status" value="1"/>
</dbReference>
<dbReference type="AlphaFoldDB" id="A0A2P7R4F8"/>
<evidence type="ECO:0000256" key="8">
    <source>
        <dbReference type="RuleBase" id="RU004004"/>
    </source>
</evidence>
<dbReference type="Gene3D" id="2.60.40.3470">
    <property type="match status" value="1"/>
</dbReference>
<comment type="similarity">
    <text evidence="2">Belongs to the bacterial secretin family. PilQ subfamily.</text>
</comment>
<evidence type="ECO:0000256" key="3">
    <source>
        <dbReference type="ARBA" id="ARBA00022448"/>
    </source>
</evidence>
<keyword evidence="6" id="KW-0472">Membrane</keyword>
<dbReference type="GO" id="GO:0009306">
    <property type="term" value="P:protein secretion"/>
    <property type="evidence" value="ECO:0007669"/>
    <property type="project" value="InterPro"/>
</dbReference>
<dbReference type="InterPro" id="IPR021731">
    <property type="entry name" value="AMIN_dom"/>
</dbReference>
<keyword evidence="3 8" id="KW-0813">Transport</keyword>
<keyword evidence="5" id="KW-0653">Protein transport</keyword>
<dbReference type="InterPro" id="IPR051808">
    <property type="entry name" value="Type_IV_pilus_biogenesis"/>
</dbReference>
<dbReference type="PRINTS" id="PR01032">
    <property type="entry name" value="PHAGEIV"/>
</dbReference>
<gene>
    <name evidence="11" type="ORF">C7I36_05905</name>
</gene>
<dbReference type="PANTHER" id="PTHR30604">
    <property type="entry name" value="PROTEIN TRANSPORT PROTEIN HOFQ"/>
    <property type="match status" value="1"/>
</dbReference>
<feature type="region of interest" description="Disordered" evidence="9">
    <location>
        <begin position="369"/>
        <end position="388"/>
    </location>
</feature>
<dbReference type="InterPro" id="IPR005644">
    <property type="entry name" value="NolW-like"/>
</dbReference>
<comment type="caution">
    <text evidence="11">The sequence shown here is derived from an EMBL/GenBank/DDBJ whole genome shotgun (WGS) entry which is preliminary data.</text>
</comment>
<evidence type="ECO:0000256" key="4">
    <source>
        <dbReference type="ARBA" id="ARBA00022729"/>
    </source>
</evidence>
<evidence type="ECO:0000256" key="7">
    <source>
        <dbReference type="ARBA" id="ARBA00023237"/>
    </source>
</evidence>
<dbReference type="InterPro" id="IPR001775">
    <property type="entry name" value="GspD/PilQ"/>
</dbReference>
<dbReference type="Gene3D" id="3.30.1370.120">
    <property type="match status" value="1"/>
</dbReference>
<name>A0A2P7R4F8_9GAMM</name>
<dbReference type="InterPro" id="IPR038591">
    <property type="entry name" value="NolW-like_sf"/>
</dbReference>
<protein>
    <submittedName>
        <fullName evidence="11">Type IV pilus secretin PilQ</fullName>
    </submittedName>
</protein>
<evidence type="ECO:0000256" key="1">
    <source>
        <dbReference type="ARBA" id="ARBA00004442"/>
    </source>
</evidence>
<dbReference type="InterPro" id="IPR004846">
    <property type="entry name" value="T2SS/T3SS_dom"/>
</dbReference>
<organism evidence="11 12">
    <name type="scientific">Zobellella taiwanensis</name>
    <dbReference type="NCBI Taxonomy" id="347535"/>
    <lineage>
        <taxon>Bacteria</taxon>
        <taxon>Pseudomonadati</taxon>
        <taxon>Pseudomonadota</taxon>
        <taxon>Gammaproteobacteria</taxon>
        <taxon>Aeromonadales</taxon>
        <taxon>Aeromonadaceae</taxon>
        <taxon>Zobellella</taxon>
    </lineage>
</organism>
<evidence type="ECO:0000256" key="2">
    <source>
        <dbReference type="ARBA" id="ARBA00006304"/>
    </source>
</evidence>
<evidence type="ECO:0000256" key="9">
    <source>
        <dbReference type="SAM" id="MobiDB-lite"/>
    </source>
</evidence>
<dbReference type="Pfam" id="PF00263">
    <property type="entry name" value="Secretin"/>
    <property type="match status" value="1"/>
</dbReference>
<dbReference type="Gene3D" id="3.30.1370.130">
    <property type="match status" value="1"/>
</dbReference>
<evidence type="ECO:0000313" key="12">
    <source>
        <dbReference type="Proteomes" id="UP000242181"/>
    </source>
</evidence>
<dbReference type="Pfam" id="PF11741">
    <property type="entry name" value="AMIN"/>
    <property type="match status" value="2"/>
</dbReference>
<dbReference type="PRINTS" id="PR00811">
    <property type="entry name" value="BCTERIALGSPD"/>
</dbReference>
<comment type="subcellular location">
    <subcellularLocation>
        <location evidence="1 8">Cell outer membrane</location>
    </subcellularLocation>
</comment>
<accession>A0A2P7R4F8</accession>
<dbReference type="Proteomes" id="UP000242181">
    <property type="component" value="Unassembled WGS sequence"/>
</dbReference>
<dbReference type="PROSITE" id="PS00875">
    <property type="entry name" value="T2SP_D"/>
    <property type="match status" value="1"/>
</dbReference>
<keyword evidence="4" id="KW-0732">Signal</keyword>
<keyword evidence="7" id="KW-0998">Cell outer membrane</keyword>
<keyword evidence="12" id="KW-1185">Reference proteome</keyword>
<feature type="compositionally biased region" description="Basic and acidic residues" evidence="9">
    <location>
        <begin position="370"/>
        <end position="382"/>
    </location>
</feature>
<dbReference type="Pfam" id="PF03958">
    <property type="entry name" value="Secretin_N"/>
    <property type="match status" value="1"/>
</dbReference>